<reference evidence="1 2" key="1">
    <citation type="submission" date="2018-10" db="EMBL/GenBank/DDBJ databases">
        <title>A high-quality apple genome assembly.</title>
        <authorList>
            <person name="Hu J."/>
        </authorList>
    </citation>
    <scope>NUCLEOTIDE SEQUENCE [LARGE SCALE GENOMIC DNA]</scope>
    <source>
        <strain evidence="2">cv. HFTH1</strain>
        <tissue evidence="1">Young leaf</tissue>
    </source>
</reference>
<dbReference type="Proteomes" id="UP000290289">
    <property type="component" value="Chromosome 12"/>
</dbReference>
<proteinExistence type="predicted"/>
<evidence type="ECO:0000313" key="1">
    <source>
        <dbReference type="EMBL" id="RXH81304.1"/>
    </source>
</evidence>
<protein>
    <submittedName>
        <fullName evidence="1">Uncharacterized protein</fullName>
    </submittedName>
</protein>
<evidence type="ECO:0000313" key="2">
    <source>
        <dbReference type="Proteomes" id="UP000290289"/>
    </source>
</evidence>
<sequence length="114" mass="13501">MKRSVFYLFFYRKINEKGLKTLRFNDKDKIKDSCDCECDPHLLRSLLHFKNTTNREFTRSLHVYGLEERKRNKVDREFVFREICGAGLYVKLPSESLLRLMKISSFSSAQGACH</sequence>
<name>A0A498IGP5_MALDO</name>
<dbReference type="AlphaFoldDB" id="A0A498IGP5"/>
<keyword evidence="2" id="KW-1185">Reference proteome</keyword>
<comment type="caution">
    <text evidence="1">The sequence shown here is derived from an EMBL/GenBank/DDBJ whole genome shotgun (WGS) entry which is preliminary data.</text>
</comment>
<gene>
    <name evidence="1" type="ORF">DVH24_005218</name>
</gene>
<dbReference type="EMBL" id="RDQH01000338">
    <property type="protein sequence ID" value="RXH81304.1"/>
    <property type="molecule type" value="Genomic_DNA"/>
</dbReference>
<organism evidence="1 2">
    <name type="scientific">Malus domestica</name>
    <name type="common">Apple</name>
    <name type="synonym">Pyrus malus</name>
    <dbReference type="NCBI Taxonomy" id="3750"/>
    <lineage>
        <taxon>Eukaryota</taxon>
        <taxon>Viridiplantae</taxon>
        <taxon>Streptophyta</taxon>
        <taxon>Embryophyta</taxon>
        <taxon>Tracheophyta</taxon>
        <taxon>Spermatophyta</taxon>
        <taxon>Magnoliopsida</taxon>
        <taxon>eudicotyledons</taxon>
        <taxon>Gunneridae</taxon>
        <taxon>Pentapetalae</taxon>
        <taxon>rosids</taxon>
        <taxon>fabids</taxon>
        <taxon>Rosales</taxon>
        <taxon>Rosaceae</taxon>
        <taxon>Amygdaloideae</taxon>
        <taxon>Maleae</taxon>
        <taxon>Malus</taxon>
    </lineage>
</organism>
<dbReference type="STRING" id="3750.A0A498IGP5"/>
<accession>A0A498IGP5</accession>